<reference evidence="2" key="1">
    <citation type="submission" date="2012-09" db="EMBL/GenBank/DDBJ databases">
        <title>Metagenomic Characterization of a Microbial Community in Wastewater Detects High Levels of Antibiotic Resistance.</title>
        <authorList>
            <person name="Abrams M."/>
            <person name="Caldwell A."/>
            <person name="Vandaei E."/>
            <person name="Lee W."/>
            <person name="Perrott J."/>
            <person name="Khan S.Y."/>
            <person name="Ta J."/>
            <person name="Romero D."/>
            <person name="Nguyen V."/>
            <person name="Pourmand N."/>
            <person name="Ouverney C.C."/>
        </authorList>
    </citation>
    <scope>NUCLEOTIDE SEQUENCE</scope>
</reference>
<protein>
    <submittedName>
        <fullName evidence="2">Uncharacterized protein</fullName>
    </submittedName>
</protein>
<feature type="coiled-coil region" evidence="1">
    <location>
        <begin position="177"/>
        <end position="204"/>
    </location>
</feature>
<evidence type="ECO:0000256" key="1">
    <source>
        <dbReference type="SAM" id="Coils"/>
    </source>
</evidence>
<name>L7VYD7_9BACT</name>
<keyword evidence="1" id="KW-0175">Coiled coil</keyword>
<dbReference type="EMBL" id="JX649910">
    <property type="protein sequence ID" value="AGC72699.1"/>
    <property type="molecule type" value="Genomic_DNA"/>
</dbReference>
<proteinExistence type="predicted"/>
<dbReference type="AlphaFoldDB" id="L7VYD7"/>
<accession>L7VYD7</accession>
<sequence>MPQQMHARDEDHARAQVKQKCKKRTYEMSRFRLDHLFSKQYLRDYFEIRYQKVNQAIEQYHPNKLLNTPSDDLIDYFANLGSVEAPKLVITDIYVDQAETNIEVNRRFENDDWHRNEPRYVHGTSVSLHIPFTGEPELFQLRASTYSSNPPYAEIVGSEVIIEYTSSTSKATPEEVKRRLDSELNKLQENLDWVQRDVHSHNNNIRGHVRQQIQARQKRLLDNQNLVSSLGYPLKQRADIPTTYVVPDVKRKAMLTPPPASTAPFAPEPALSDKTYEQILTVLSNMVQVMEQSPSAFSTMGEEDLRTHFLVQLNGQFEGRASGETFHGNGKTDILLREQDKSIFIAECKFWKGPASLTKAIDQLLDYTTWRDAKAALLVFNRNKSFTSIVAQALNIIREHPQTKGNVSQIAETVFRSKLRLRDDANREVILTTMLYNIPKVSSTSDRLKSKRNKN</sequence>
<organism evidence="2">
    <name type="scientific">uncultured bacterium A1Q1_fos_2111</name>
    <dbReference type="NCBI Taxonomy" id="1256563"/>
    <lineage>
        <taxon>Bacteria</taxon>
        <taxon>environmental samples</taxon>
    </lineage>
</organism>
<evidence type="ECO:0000313" key="2">
    <source>
        <dbReference type="EMBL" id="AGC72699.1"/>
    </source>
</evidence>